<dbReference type="PROSITE" id="PS00158">
    <property type="entry name" value="ALDOLASE_CLASS_I"/>
    <property type="match status" value="1"/>
</dbReference>
<dbReference type="NCBIfam" id="NF033379">
    <property type="entry name" value="FrucBisAld_I"/>
    <property type="match status" value="1"/>
</dbReference>
<dbReference type="PANTHER" id="PTHR11627">
    <property type="entry name" value="FRUCTOSE-BISPHOSPHATE ALDOLASE"/>
    <property type="match status" value="1"/>
</dbReference>
<keyword evidence="6 9" id="KW-0324">Glycolysis</keyword>
<gene>
    <name evidence="11" type="ORF">OTU49_006808</name>
</gene>
<name>A0AAW0WYK3_CHEQU</name>
<organism evidence="11 12">
    <name type="scientific">Cherax quadricarinatus</name>
    <name type="common">Australian red claw crayfish</name>
    <dbReference type="NCBI Taxonomy" id="27406"/>
    <lineage>
        <taxon>Eukaryota</taxon>
        <taxon>Metazoa</taxon>
        <taxon>Ecdysozoa</taxon>
        <taxon>Arthropoda</taxon>
        <taxon>Crustacea</taxon>
        <taxon>Multicrustacea</taxon>
        <taxon>Malacostraca</taxon>
        <taxon>Eumalacostraca</taxon>
        <taxon>Eucarida</taxon>
        <taxon>Decapoda</taxon>
        <taxon>Pleocyemata</taxon>
        <taxon>Astacidea</taxon>
        <taxon>Parastacoidea</taxon>
        <taxon>Parastacidae</taxon>
        <taxon>Cherax</taxon>
    </lineage>
</organism>
<dbReference type="InterPro" id="IPR000741">
    <property type="entry name" value="FBA_I"/>
</dbReference>
<dbReference type="GO" id="GO:0006096">
    <property type="term" value="P:glycolytic process"/>
    <property type="evidence" value="ECO:0007669"/>
    <property type="project" value="UniProtKB-KW"/>
</dbReference>
<comment type="pathway">
    <text evidence="2 10">Carbohydrate degradation; glycolysis; D-glyceraldehyde 3-phosphate and glycerone phosphate from D-glucose: step 4/4.</text>
</comment>
<evidence type="ECO:0000256" key="5">
    <source>
        <dbReference type="ARBA" id="ARBA00013779"/>
    </source>
</evidence>
<dbReference type="InterPro" id="IPR013785">
    <property type="entry name" value="Aldolase_TIM"/>
</dbReference>
<reference evidence="11" key="2">
    <citation type="submission" date="2024-01" db="EMBL/GenBank/DDBJ databases">
        <authorList>
            <person name="He J."/>
            <person name="Wang M."/>
            <person name="Zheng J."/>
            <person name="Liu Z."/>
        </authorList>
    </citation>
    <scope>NUCLEOTIDE SEQUENCE</scope>
    <source>
        <strain evidence="11">ZL_2023a</strain>
        <tissue evidence="11">Muscle</tissue>
    </source>
</reference>
<comment type="similarity">
    <text evidence="3 9">Belongs to the class I fructose-bisphosphate aldolase family.</text>
</comment>
<evidence type="ECO:0000256" key="6">
    <source>
        <dbReference type="ARBA" id="ARBA00023152"/>
    </source>
</evidence>
<evidence type="ECO:0000256" key="1">
    <source>
        <dbReference type="ARBA" id="ARBA00000441"/>
    </source>
</evidence>
<evidence type="ECO:0000256" key="9">
    <source>
        <dbReference type="RuleBase" id="RU003994"/>
    </source>
</evidence>
<comment type="catalytic activity">
    <reaction evidence="1 9">
        <text>beta-D-fructose 1,6-bisphosphate = D-glyceraldehyde 3-phosphate + dihydroxyacetone phosphate</text>
        <dbReference type="Rhea" id="RHEA:14729"/>
        <dbReference type="ChEBI" id="CHEBI:32966"/>
        <dbReference type="ChEBI" id="CHEBI:57642"/>
        <dbReference type="ChEBI" id="CHEBI:59776"/>
        <dbReference type="EC" id="4.1.2.13"/>
    </reaction>
</comment>
<evidence type="ECO:0000256" key="7">
    <source>
        <dbReference type="ARBA" id="ARBA00023239"/>
    </source>
</evidence>
<evidence type="ECO:0000256" key="4">
    <source>
        <dbReference type="ARBA" id="ARBA00013068"/>
    </source>
</evidence>
<dbReference type="EC" id="4.1.2.13" evidence="4 9"/>
<comment type="caution">
    <text evidence="11">The sequence shown here is derived from an EMBL/GenBank/DDBJ whole genome shotgun (WGS) entry which is preliminary data.</text>
</comment>
<dbReference type="Pfam" id="PF00274">
    <property type="entry name" value="Glycolytic"/>
    <property type="match status" value="1"/>
</dbReference>
<dbReference type="FunFam" id="3.20.20.70:FF:000140">
    <property type="entry name" value="Fructose-bisphosphate aldolase"/>
    <property type="match status" value="1"/>
</dbReference>
<protein>
    <recommendedName>
        <fullName evidence="5 9">Fructose-bisphosphate aldolase</fullName>
        <ecNumber evidence="4 9">4.1.2.13</ecNumber>
    </recommendedName>
</protein>
<dbReference type="EMBL" id="JARKIK010000056">
    <property type="protein sequence ID" value="KAK8732534.1"/>
    <property type="molecule type" value="Genomic_DNA"/>
</dbReference>
<reference evidence="11 12" key="1">
    <citation type="journal article" date="2024" name="BMC Genomics">
        <title>Genome assembly of redclaw crayfish (Cherax quadricarinatus) provides insights into its immune adaptation and hypoxia tolerance.</title>
        <authorList>
            <person name="Liu Z."/>
            <person name="Zheng J."/>
            <person name="Li H."/>
            <person name="Fang K."/>
            <person name="Wang S."/>
            <person name="He J."/>
            <person name="Zhou D."/>
            <person name="Weng S."/>
            <person name="Chi M."/>
            <person name="Gu Z."/>
            <person name="He J."/>
            <person name="Li F."/>
            <person name="Wang M."/>
        </authorList>
    </citation>
    <scope>NUCLEOTIDE SEQUENCE [LARGE SCALE GENOMIC DNA]</scope>
    <source>
        <strain evidence="11">ZL_2023a</strain>
    </source>
</reference>
<keyword evidence="8" id="KW-0704">Schiff base</keyword>
<accession>A0AAW0WYK3</accession>
<dbReference type="GO" id="GO:0004332">
    <property type="term" value="F:fructose-bisphosphate aldolase activity"/>
    <property type="evidence" value="ECO:0007669"/>
    <property type="project" value="UniProtKB-EC"/>
</dbReference>
<dbReference type="Proteomes" id="UP001445076">
    <property type="component" value="Unassembled WGS sequence"/>
</dbReference>
<keyword evidence="12" id="KW-1185">Reference proteome</keyword>
<dbReference type="InterPro" id="IPR029768">
    <property type="entry name" value="Aldolase_I_AS"/>
</dbReference>
<evidence type="ECO:0000256" key="2">
    <source>
        <dbReference type="ARBA" id="ARBA00004714"/>
    </source>
</evidence>
<evidence type="ECO:0000256" key="3">
    <source>
        <dbReference type="ARBA" id="ARBA00010387"/>
    </source>
</evidence>
<dbReference type="Gene3D" id="3.20.20.70">
    <property type="entry name" value="Aldolase class I"/>
    <property type="match status" value="1"/>
</dbReference>
<sequence>MTTYFSYPTPELQQQLKRIANAIVAPGKGILAADESTGTMGKRLADIGLENTEDNRRKYRQLLFTTDKELGSYISGVILFHETLYQKTDDGRPFVDLIKELGIIPGIKVDKGVVPLMGSEGESTTQGLDDLGKRCAQYKADGCEFAKWRCVLKIGQNSPSYLGMLENANVLARYASICQMNGLVPIVEPEVLMDGSHDLVRAQKVTETVLAFTYKALNDHHVFLEGTLLKPNMVLAGQECPTKYTPQQAATATVLALSRTVPAAVPGICFLSGGQSEEEATVHLDAINKCTAGKKPWALTFSFGRALQASALKAWSGKDVKAGQTELLKRAKANGAAALGKYSAGTCSGAAGEAGLFVKDHQY</sequence>
<dbReference type="CDD" id="cd00948">
    <property type="entry name" value="FBP_aldolase_I_a"/>
    <property type="match status" value="1"/>
</dbReference>
<evidence type="ECO:0000313" key="11">
    <source>
        <dbReference type="EMBL" id="KAK8732535.1"/>
    </source>
</evidence>
<keyword evidence="7 9" id="KW-0456">Lyase</keyword>
<evidence type="ECO:0000256" key="10">
    <source>
        <dbReference type="RuleBase" id="RU004257"/>
    </source>
</evidence>
<dbReference type="EMBL" id="JARKIK010000056">
    <property type="protein sequence ID" value="KAK8732533.1"/>
    <property type="molecule type" value="Genomic_DNA"/>
</dbReference>
<evidence type="ECO:0000256" key="8">
    <source>
        <dbReference type="ARBA" id="ARBA00023270"/>
    </source>
</evidence>
<dbReference type="SUPFAM" id="SSF51569">
    <property type="entry name" value="Aldolase"/>
    <property type="match status" value="1"/>
</dbReference>
<dbReference type="EMBL" id="JARKIK010000056">
    <property type="protein sequence ID" value="KAK8732535.1"/>
    <property type="molecule type" value="Genomic_DNA"/>
</dbReference>
<proteinExistence type="inferred from homology"/>
<evidence type="ECO:0000313" key="12">
    <source>
        <dbReference type="Proteomes" id="UP001445076"/>
    </source>
</evidence>
<dbReference type="AlphaFoldDB" id="A0AAW0WYK3"/>